<evidence type="ECO:0000256" key="1">
    <source>
        <dbReference type="SAM" id="MobiDB-lite"/>
    </source>
</evidence>
<dbReference type="KEGG" id="amob:HG15A2_35300"/>
<dbReference type="EMBL" id="CP036263">
    <property type="protein sequence ID" value="QDT00195.1"/>
    <property type="molecule type" value="Genomic_DNA"/>
</dbReference>
<evidence type="ECO:0008006" key="5">
    <source>
        <dbReference type="Google" id="ProtNLM"/>
    </source>
</evidence>
<proteinExistence type="predicted"/>
<reference evidence="3 4" key="1">
    <citation type="submission" date="2019-02" db="EMBL/GenBank/DDBJ databases">
        <title>Deep-cultivation of Planctomycetes and their phenomic and genomic characterization uncovers novel biology.</title>
        <authorList>
            <person name="Wiegand S."/>
            <person name="Jogler M."/>
            <person name="Boedeker C."/>
            <person name="Pinto D."/>
            <person name="Vollmers J."/>
            <person name="Rivas-Marin E."/>
            <person name="Kohn T."/>
            <person name="Peeters S.H."/>
            <person name="Heuer A."/>
            <person name="Rast P."/>
            <person name="Oberbeckmann S."/>
            <person name="Bunk B."/>
            <person name="Jeske O."/>
            <person name="Meyerdierks A."/>
            <person name="Storesund J.E."/>
            <person name="Kallscheuer N."/>
            <person name="Luecker S."/>
            <person name="Lage O.M."/>
            <person name="Pohl T."/>
            <person name="Merkel B.J."/>
            <person name="Hornburger P."/>
            <person name="Mueller R.-W."/>
            <person name="Bruemmer F."/>
            <person name="Labrenz M."/>
            <person name="Spormann A.M."/>
            <person name="Op den Camp H."/>
            <person name="Overmann J."/>
            <person name="Amann R."/>
            <person name="Jetten M.S.M."/>
            <person name="Mascher T."/>
            <person name="Medema M.H."/>
            <person name="Devos D.P."/>
            <person name="Kaster A.-K."/>
            <person name="Ovreas L."/>
            <person name="Rohde M."/>
            <person name="Galperin M.Y."/>
            <person name="Jogler C."/>
        </authorList>
    </citation>
    <scope>NUCLEOTIDE SEQUENCE [LARGE SCALE GENOMIC DNA]</scope>
    <source>
        <strain evidence="3 4">HG15A2</strain>
    </source>
</reference>
<name>A0A517MZA5_9BACT</name>
<feature type="signal peptide" evidence="2">
    <location>
        <begin position="1"/>
        <end position="23"/>
    </location>
</feature>
<evidence type="ECO:0000313" key="3">
    <source>
        <dbReference type="EMBL" id="QDT00195.1"/>
    </source>
</evidence>
<feature type="chain" id="PRO_5021932793" description="Membrane or secreted protein" evidence="2">
    <location>
        <begin position="24"/>
        <end position="106"/>
    </location>
</feature>
<feature type="region of interest" description="Disordered" evidence="1">
    <location>
        <begin position="47"/>
        <end position="106"/>
    </location>
</feature>
<dbReference type="OrthoDB" id="280528at2"/>
<dbReference type="AlphaFoldDB" id="A0A517MZA5"/>
<gene>
    <name evidence="3" type="ORF">HG15A2_35300</name>
</gene>
<protein>
    <recommendedName>
        <fullName evidence="5">Membrane or secreted protein</fullName>
    </recommendedName>
</protein>
<organism evidence="3 4">
    <name type="scientific">Adhaeretor mobilis</name>
    <dbReference type="NCBI Taxonomy" id="1930276"/>
    <lineage>
        <taxon>Bacteria</taxon>
        <taxon>Pseudomonadati</taxon>
        <taxon>Planctomycetota</taxon>
        <taxon>Planctomycetia</taxon>
        <taxon>Pirellulales</taxon>
        <taxon>Lacipirellulaceae</taxon>
        <taxon>Adhaeretor</taxon>
    </lineage>
</organism>
<dbReference type="RefSeq" id="WP_145061538.1">
    <property type="nucleotide sequence ID" value="NZ_CP036263.1"/>
</dbReference>
<evidence type="ECO:0000256" key="2">
    <source>
        <dbReference type="SAM" id="SignalP"/>
    </source>
</evidence>
<dbReference type="Proteomes" id="UP000319852">
    <property type="component" value="Chromosome"/>
</dbReference>
<accession>A0A517MZA5</accession>
<keyword evidence="4" id="KW-1185">Reference proteome</keyword>
<feature type="compositionally biased region" description="Pro residues" evidence="1">
    <location>
        <begin position="97"/>
        <end position="106"/>
    </location>
</feature>
<evidence type="ECO:0000313" key="4">
    <source>
        <dbReference type="Proteomes" id="UP000319852"/>
    </source>
</evidence>
<sequence length="106" mass="11408" precursor="true">MRKTQFIPLAIFSVGLLALPACGPSLTRPQLNHPGPAQYQRARALQFDPYPPNDLAPEIVGGRPAGYAQPPNEVERARQHRPAGPWANPTPTTITPAPIPVGAPLY</sequence>
<keyword evidence="2" id="KW-0732">Signal</keyword>